<reference evidence="3" key="1">
    <citation type="submission" date="2024-07" db="EMBL/GenBank/DDBJ databases">
        <title>Two chromosome-level genome assemblies of Korean endemic species Abeliophyllum distichum and Forsythia ovata (Oleaceae).</title>
        <authorList>
            <person name="Jang H."/>
        </authorList>
    </citation>
    <scope>NUCLEOTIDE SEQUENCE [LARGE SCALE GENOMIC DNA]</scope>
</reference>
<comment type="caution">
    <text evidence="2">The sequence shown here is derived from an EMBL/GenBank/DDBJ whole genome shotgun (WGS) entry which is preliminary data.</text>
</comment>
<keyword evidence="3" id="KW-1185">Reference proteome</keyword>
<protein>
    <submittedName>
        <fullName evidence="2">Zinc knuckle (CCHC-type) family protein</fullName>
    </submittedName>
</protein>
<dbReference type="Pfam" id="PF14223">
    <property type="entry name" value="Retrotran_gag_2"/>
    <property type="match status" value="1"/>
</dbReference>
<sequence length="191" mass="21976">MNSIGNIDTNSNDTSNMETSEGSIPTGVIPPVVVPVMALHTTVHSNSVPHGEKPEKFIRVEFKRWHQKMLFYLTTLNLAKFLNEDPPAIQEGENNRASLIALDAWKHSDFLCKNYILNGLDNTLYNVYCSKQSAKDLWDSLERKYKTEDAGTKKFIVERFLDYKMVDSKTVISQVQNCRLYFMTFTRRICL</sequence>
<dbReference type="PANTHER" id="PTHR47592">
    <property type="entry name" value="PBF68 PROTEIN"/>
    <property type="match status" value="1"/>
</dbReference>
<evidence type="ECO:0000313" key="3">
    <source>
        <dbReference type="Proteomes" id="UP001604336"/>
    </source>
</evidence>
<evidence type="ECO:0000256" key="1">
    <source>
        <dbReference type="SAM" id="MobiDB-lite"/>
    </source>
</evidence>
<feature type="compositionally biased region" description="Polar residues" evidence="1">
    <location>
        <begin position="1"/>
        <end position="23"/>
    </location>
</feature>
<dbReference type="AlphaFoldDB" id="A0ABD1Q3J3"/>
<dbReference type="PANTHER" id="PTHR47592:SF27">
    <property type="entry name" value="OS08G0421700 PROTEIN"/>
    <property type="match status" value="1"/>
</dbReference>
<feature type="region of interest" description="Disordered" evidence="1">
    <location>
        <begin position="1"/>
        <end position="26"/>
    </location>
</feature>
<accession>A0ABD1Q3J3</accession>
<name>A0ABD1Q3J3_9LAMI</name>
<dbReference type="Proteomes" id="UP001604336">
    <property type="component" value="Unassembled WGS sequence"/>
</dbReference>
<evidence type="ECO:0000313" key="2">
    <source>
        <dbReference type="EMBL" id="KAL2470183.1"/>
    </source>
</evidence>
<organism evidence="2 3">
    <name type="scientific">Abeliophyllum distichum</name>
    <dbReference type="NCBI Taxonomy" id="126358"/>
    <lineage>
        <taxon>Eukaryota</taxon>
        <taxon>Viridiplantae</taxon>
        <taxon>Streptophyta</taxon>
        <taxon>Embryophyta</taxon>
        <taxon>Tracheophyta</taxon>
        <taxon>Spermatophyta</taxon>
        <taxon>Magnoliopsida</taxon>
        <taxon>eudicotyledons</taxon>
        <taxon>Gunneridae</taxon>
        <taxon>Pentapetalae</taxon>
        <taxon>asterids</taxon>
        <taxon>lamiids</taxon>
        <taxon>Lamiales</taxon>
        <taxon>Oleaceae</taxon>
        <taxon>Forsythieae</taxon>
        <taxon>Abeliophyllum</taxon>
    </lineage>
</organism>
<gene>
    <name evidence="2" type="ORF">Adt_38319</name>
</gene>
<proteinExistence type="predicted"/>
<dbReference type="EMBL" id="JBFOLK010000012">
    <property type="protein sequence ID" value="KAL2470183.1"/>
    <property type="molecule type" value="Genomic_DNA"/>
</dbReference>